<comment type="caution">
    <text evidence="1">The sequence shown here is derived from an EMBL/GenBank/DDBJ whole genome shotgun (WGS) entry which is preliminary data.</text>
</comment>
<protein>
    <submittedName>
        <fullName evidence="1">Uncharacterized protein</fullName>
    </submittedName>
</protein>
<evidence type="ECO:0000313" key="2">
    <source>
        <dbReference type="Proteomes" id="UP000224567"/>
    </source>
</evidence>
<reference evidence="1 2" key="1">
    <citation type="journal article" date="2017" name="Genome Biol.">
        <title>New reference genome sequences of hot pepper reveal the massive evolution of plant disease-resistance genes by retroduplication.</title>
        <authorList>
            <person name="Kim S."/>
            <person name="Park J."/>
            <person name="Yeom S.I."/>
            <person name="Kim Y.M."/>
            <person name="Seo E."/>
            <person name="Kim K.T."/>
            <person name="Kim M.S."/>
            <person name="Lee J.M."/>
            <person name="Cheong K."/>
            <person name="Shin H.S."/>
            <person name="Kim S.B."/>
            <person name="Han K."/>
            <person name="Lee J."/>
            <person name="Park M."/>
            <person name="Lee H.A."/>
            <person name="Lee H.Y."/>
            <person name="Lee Y."/>
            <person name="Oh S."/>
            <person name="Lee J.H."/>
            <person name="Choi E."/>
            <person name="Choi E."/>
            <person name="Lee S.E."/>
            <person name="Jeon J."/>
            <person name="Kim H."/>
            <person name="Choi G."/>
            <person name="Song H."/>
            <person name="Lee J."/>
            <person name="Lee S.C."/>
            <person name="Kwon J.K."/>
            <person name="Lee H.Y."/>
            <person name="Koo N."/>
            <person name="Hong Y."/>
            <person name="Kim R.W."/>
            <person name="Kang W.H."/>
            <person name="Huh J.H."/>
            <person name="Kang B.C."/>
            <person name="Yang T.J."/>
            <person name="Lee Y.H."/>
            <person name="Bennetzen J.L."/>
            <person name="Choi D."/>
        </authorList>
    </citation>
    <scope>NUCLEOTIDE SEQUENCE [LARGE SCALE GENOMIC DNA]</scope>
    <source>
        <strain evidence="2">cv. PBC81</strain>
    </source>
</reference>
<dbReference type="AlphaFoldDB" id="A0A2G2WSG0"/>
<accession>A0A2G2WSG0</accession>
<proteinExistence type="predicted"/>
<keyword evidence="2" id="KW-1185">Reference proteome</keyword>
<dbReference type="OrthoDB" id="1305462at2759"/>
<dbReference type="EMBL" id="MLFT02000005">
    <property type="protein sequence ID" value="PHT48177.1"/>
    <property type="molecule type" value="Genomic_DNA"/>
</dbReference>
<sequence>MKLFRAIAITRKIILEGGLVVVDGIGGDEAVSNSSGGSGVVVSANDVPLTVLKTNHYEYDHTGVTTQNHLPGRTRLGKGPKFPFKQPSLRRARQLNDAVLRLRLKLAITSYPSVGFEQILYRWKAYQIYQDRNYASLDMPYSSNYEGTLRGLINGYTDFVSPSECSACECQDCKFEQHVDVIMYYLRKKYKNKNFSINRYTTTDCFFKVYIDKAYVNYYEADVGKDLTTRDASAKTDEVADMEMSFINTIKGLSPRAGQP</sequence>
<name>A0A2G2WSG0_CAPBA</name>
<gene>
    <name evidence="1" type="ORF">CQW23_12385</name>
</gene>
<dbReference type="Proteomes" id="UP000224567">
    <property type="component" value="Unassembled WGS sequence"/>
</dbReference>
<reference evidence="2" key="2">
    <citation type="journal article" date="2017" name="J. Anim. Genet.">
        <title>Multiple reference genome sequences of hot pepper reveal the massive evolution of plant disease resistance genes by retroduplication.</title>
        <authorList>
            <person name="Kim S."/>
            <person name="Park J."/>
            <person name="Yeom S.-I."/>
            <person name="Kim Y.-M."/>
            <person name="Seo E."/>
            <person name="Kim K.-T."/>
            <person name="Kim M.-S."/>
            <person name="Lee J.M."/>
            <person name="Cheong K."/>
            <person name="Shin H.-S."/>
            <person name="Kim S.-B."/>
            <person name="Han K."/>
            <person name="Lee J."/>
            <person name="Park M."/>
            <person name="Lee H.-A."/>
            <person name="Lee H.-Y."/>
            <person name="Lee Y."/>
            <person name="Oh S."/>
            <person name="Lee J.H."/>
            <person name="Choi E."/>
            <person name="Choi E."/>
            <person name="Lee S.E."/>
            <person name="Jeon J."/>
            <person name="Kim H."/>
            <person name="Choi G."/>
            <person name="Song H."/>
            <person name="Lee J."/>
            <person name="Lee S.-C."/>
            <person name="Kwon J.-K."/>
            <person name="Lee H.-Y."/>
            <person name="Koo N."/>
            <person name="Hong Y."/>
            <person name="Kim R.W."/>
            <person name="Kang W.-H."/>
            <person name="Huh J.H."/>
            <person name="Kang B.-C."/>
            <person name="Yang T.-J."/>
            <person name="Lee Y.-H."/>
            <person name="Bennetzen J.L."/>
            <person name="Choi D."/>
        </authorList>
    </citation>
    <scope>NUCLEOTIDE SEQUENCE [LARGE SCALE GENOMIC DNA]</scope>
    <source>
        <strain evidence="2">cv. PBC81</strain>
    </source>
</reference>
<organism evidence="1 2">
    <name type="scientific">Capsicum baccatum</name>
    <name type="common">Peruvian pepper</name>
    <dbReference type="NCBI Taxonomy" id="33114"/>
    <lineage>
        <taxon>Eukaryota</taxon>
        <taxon>Viridiplantae</taxon>
        <taxon>Streptophyta</taxon>
        <taxon>Embryophyta</taxon>
        <taxon>Tracheophyta</taxon>
        <taxon>Spermatophyta</taxon>
        <taxon>Magnoliopsida</taxon>
        <taxon>eudicotyledons</taxon>
        <taxon>Gunneridae</taxon>
        <taxon>Pentapetalae</taxon>
        <taxon>asterids</taxon>
        <taxon>lamiids</taxon>
        <taxon>Solanales</taxon>
        <taxon>Solanaceae</taxon>
        <taxon>Solanoideae</taxon>
        <taxon>Capsiceae</taxon>
        <taxon>Capsicum</taxon>
    </lineage>
</organism>
<evidence type="ECO:0000313" key="1">
    <source>
        <dbReference type="EMBL" id="PHT48177.1"/>
    </source>
</evidence>